<dbReference type="AlphaFoldDB" id="A0A484K9N3"/>
<reference evidence="2 3" key="1">
    <citation type="submission" date="2018-04" db="EMBL/GenBank/DDBJ databases">
        <authorList>
            <person name="Vogel A."/>
        </authorList>
    </citation>
    <scope>NUCLEOTIDE SEQUENCE [LARGE SCALE GENOMIC DNA]</scope>
</reference>
<protein>
    <submittedName>
        <fullName evidence="2">Uncharacterized protein</fullName>
    </submittedName>
</protein>
<proteinExistence type="predicted"/>
<organism evidence="2 3">
    <name type="scientific">Cuscuta campestris</name>
    <dbReference type="NCBI Taxonomy" id="132261"/>
    <lineage>
        <taxon>Eukaryota</taxon>
        <taxon>Viridiplantae</taxon>
        <taxon>Streptophyta</taxon>
        <taxon>Embryophyta</taxon>
        <taxon>Tracheophyta</taxon>
        <taxon>Spermatophyta</taxon>
        <taxon>Magnoliopsida</taxon>
        <taxon>eudicotyledons</taxon>
        <taxon>Gunneridae</taxon>
        <taxon>Pentapetalae</taxon>
        <taxon>asterids</taxon>
        <taxon>lamiids</taxon>
        <taxon>Solanales</taxon>
        <taxon>Convolvulaceae</taxon>
        <taxon>Cuscuteae</taxon>
        <taxon>Cuscuta</taxon>
        <taxon>Cuscuta subgen. Grammica</taxon>
        <taxon>Cuscuta sect. Cleistogrammica</taxon>
    </lineage>
</organism>
<gene>
    <name evidence="2" type="ORF">CCAM_LOCUS1713</name>
</gene>
<accession>A0A484K9N3</accession>
<keyword evidence="3" id="KW-1185">Reference proteome</keyword>
<dbReference type="PANTHER" id="PTHR36381:SF1">
    <property type="entry name" value="ETHYLENE-REGULATED TRANSCRIPT 2 (ERT2)"/>
    <property type="match status" value="1"/>
</dbReference>
<dbReference type="PANTHER" id="PTHR36381">
    <property type="entry name" value="ETHYLENE-REGULATED TRANSCRIPT 2 (ERT2)"/>
    <property type="match status" value="1"/>
</dbReference>
<feature type="compositionally biased region" description="Basic and acidic residues" evidence="1">
    <location>
        <begin position="32"/>
        <end position="42"/>
    </location>
</feature>
<evidence type="ECO:0000313" key="3">
    <source>
        <dbReference type="Proteomes" id="UP000595140"/>
    </source>
</evidence>
<feature type="region of interest" description="Disordered" evidence="1">
    <location>
        <begin position="1"/>
        <end position="45"/>
    </location>
</feature>
<evidence type="ECO:0000256" key="1">
    <source>
        <dbReference type="SAM" id="MobiDB-lite"/>
    </source>
</evidence>
<dbReference type="EMBL" id="OOIL02000049">
    <property type="protein sequence ID" value="VFQ59937.1"/>
    <property type="molecule type" value="Genomic_DNA"/>
</dbReference>
<dbReference type="Proteomes" id="UP000595140">
    <property type="component" value="Unassembled WGS sequence"/>
</dbReference>
<evidence type="ECO:0000313" key="2">
    <source>
        <dbReference type="EMBL" id="VFQ59937.1"/>
    </source>
</evidence>
<name>A0A484K9N3_9ASTE</name>
<sequence>MSEGYSDARWTPAMLSEDDDIPTPTELTRPIGSDKAKAKREPYSMTVGPKGSSIDDLVSTMATFNELQLHKIRWKSQALDEALHLEREHIKHIEYVILMKLCPSLRIRAEGAMVFRFPWKKKKGKTRTRISDFVKLQFRRRKNAASPLVFETSFPTSLVDLIVNYRDRFKIRPPSPSPPLRSKKKTPHPPLLLLTPPQIEGPVSVSPPEPLPLPPPPGDQEIQSRIRRGGLKPNEVSVVVLKVFLICVLAMGTKKLTLGITISATLLYFLEFLVNHLSRFLRIQSNVRTKMVRPVFEDPSQPEKLSRVECDGRSNIIPEIKIDGKSEDMMGKDRCEKSHKVKIFRTKLKKILLPKKFRKKLEKHCKELGNEGW</sequence>
<dbReference type="OrthoDB" id="690172at2759"/>